<evidence type="ECO:0000256" key="10">
    <source>
        <dbReference type="SAM" id="MobiDB-lite"/>
    </source>
</evidence>
<evidence type="ECO:0000256" key="9">
    <source>
        <dbReference type="ARBA" id="ARBA00023225"/>
    </source>
</evidence>
<accession>A0ABY6AUK9</accession>
<comment type="subcellular location">
    <subcellularLocation>
        <location evidence="2">Cytoplasm</location>
    </subcellularLocation>
</comment>
<keyword evidence="7" id="KW-1005">Bacterial flagellum biogenesis</keyword>
<evidence type="ECO:0000256" key="8">
    <source>
        <dbReference type="ARBA" id="ARBA00022927"/>
    </source>
</evidence>
<dbReference type="PRINTS" id="PR01003">
    <property type="entry name" value="FLGFLIH"/>
</dbReference>
<sequence length="277" mass="29403">MKTVRPHRFPPLAQLSHGGPDALVRAVALSGAQAAQASAQLQASLAQGFQEGLTKGYEEGYASGLQTGQSDARSAAQAAGHAQGLVAGREDARALLSSPIAAVDTLLTHLCQLQQDYQVAMRREVVELVERVARQVIRAELTLRPAQLMALVDETLSAMPPARDGVEVFLNPEDRERLLELAPERTKDWILHADASLDAGECRVIAGGREADAGCRQRLAACMTQVRGQLIPESAREDGTEPGDLIADADPASHDTSSFDSLATLSTGAADLQGERP</sequence>
<feature type="compositionally biased region" description="Polar residues" evidence="10">
    <location>
        <begin position="254"/>
        <end position="267"/>
    </location>
</feature>
<dbReference type="Pfam" id="PF02108">
    <property type="entry name" value="FliH"/>
    <property type="match status" value="1"/>
</dbReference>
<evidence type="ECO:0000256" key="5">
    <source>
        <dbReference type="ARBA" id="ARBA00022448"/>
    </source>
</evidence>
<dbReference type="NCBIfam" id="NF009925">
    <property type="entry name" value="PRK13386.1"/>
    <property type="match status" value="1"/>
</dbReference>
<dbReference type="InterPro" id="IPR000563">
    <property type="entry name" value="Flag_FliH"/>
</dbReference>
<dbReference type="EMBL" id="CP104562">
    <property type="protein sequence ID" value="UXH76901.1"/>
    <property type="molecule type" value="Genomic_DNA"/>
</dbReference>
<dbReference type="PANTHER" id="PTHR34982:SF1">
    <property type="entry name" value="FLAGELLAR ASSEMBLY PROTEIN FLIH"/>
    <property type="match status" value="1"/>
</dbReference>
<keyword evidence="12" id="KW-0969">Cilium</keyword>
<evidence type="ECO:0000259" key="11">
    <source>
        <dbReference type="Pfam" id="PF02108"/>
    </source>
</evidence>
<reference evidence="12" key="1">
    <citation type="submission" date="2022-10" db="EMBL/GenBank/DDBJ databases">
        <title>Characterization and whole genome sequencing of a new Roseateles species, isolated from fresh water.</title>
        <authorList>
            <person name="Guliayeva D.Y."/>
            <person name="Akhremchuk A.E."/>
            <person name="Sikolenko M.A."/>
            <person name="Valentovich L.N."/>
            <person name="Sidarenka A.V."/>
        </authorList>
    </citation>
    <scope>NUCLEOTIDE SEQUENCE</scope>
    <source>
        <strain evidence="12">BIM B-1768</strain>
    </source>
</reference>
<dbReference type="RefSeq" id="WP_261756643.1">
    <property type="nucleotide sequence ID" value="NZ_CP104562.2"/>
</dbReference>
<organism evidence="12 13">
    <name type="scientific">Roseateles amylovorans</name>
    <dbReference type="NCBI Taxonomy" id="2978473"/>
    <lineage>
        <taxon>Bacteria</taxon>
        <taxon>Pseudomonadati</taxon>
        <taxon>Pseudomonadota</taxon>
        <taxon>Betaproteobacteria</taxon>
        <taxon>Burkholderiales</taxon>
        <taxon>Sphaerotilaceae</taxon>
        <taxon>Roseateles</taxon>
    </lineage>
</organism>
<evidence type="ECO:0000313" key="12">
    <source>
        <dbReference type="EMBL" id="UXH76901.1"/>
    </source>
</evidence>
<evidence type="ECO:0000256" key="7">
    <source>
        <dbReference type="ARBA" id="ARBA00022795"/>
    </source>
</evidence>
<dbReference type="InterPro" id="IPR051472">
    <property type="entry name" value="T3SS_Stator/FliH"/>
</dbReference>
<evidence type="ECO:0000256" key="3">
    <source>
        <dbReference type="ARBA" id="ARBA00006602"/>
    </source>
</evidence>
<protein>
    <recommendedName>
        <fullName evidence="4">Flagellar assembly protein FliH</fullName>
    </recommendedName>
</protein>
<proteinExistence type="inferred from homology"/>
<feature type="domain" description="Flagellar assembly protein FliH/Type III secretion system HrpE" evidence="11">
    <location>
        <begin position="105"/>
        <end position="220"/>
    </location>
</feature>
<evidence type="ECO:0000256" key="4">
    <source>
        <dbReference type="ARBA" id="ARBA00016507"/>
    </source>
</evidence>
<evidence type="ECO:0000256" key="6">
    <source>
        <dbReference type="ARBA" id="ARBA00022490"/>
    </source>
</evidence>
<keyword evidence="12" id="KW-0282">Flagellum</keyword>
<keyword evidence="9" id="KW-1006">Bacterial flagellum protein export</keyword>
<evidence type="ECO:0000256" key="2">
    <source>
        <dbReference type="ARBA" id="ARBA00004496"/>
    </source>
</evidence>
<gene>
    <name evidence="12" type="primary">fliH</name>
    <name evidence="12" type="ORF">N4261_17955</name>
</gene>
<evidence type="ECO:0000313" key="13">
    <source>
        <dbReference type="Proteomes" id="UP001064933"/>
    </source>
</evidence>
<comment type="similarity">
    <text evidence="3">Belongs to the FliH family.</text>
</comment>
<comment type="function">
    <text evidence="1">Needed for flagellar regrowth and assembly.</text>
</comment>
<dbReference type="Proteomes" id="UP001064933">
    <property type="component" value="Chromosome"/>
</dbReference>
<name>A0ABY6AUK9_9BURK</name>
<keyword evidence="8" id="KW-0653">Protein transport</keyword>
<dbReference type="InterPro" id="IPR018035">
    <property type="entry name" value="Flagellar_FliH/T3SS_HrpE"/>
</dbReference>
<keyword evidence="13" id="KW-1185">Reference proteome</keyword>
<keyword evidence="5" id="KW-0813">Transport</keyword>
<keyword evidence="6" id="KW-0963">Cytoplasm</keyword>
<feature type="region of interest" description="Disordered" evidence="10">
    <location>
        <begin position="232"/>
        <end position="277"/>
    </location>
</feature>
<dbReference type="PANTHER" id="PTHR34982">
    <property type="entry name" value="YOP PROTEINS TRANSLOCATION PROTEIN L"/>
    <property type="match status" value="1"/>
</dbReference>
<keyword evidence="12" id="KW-0966">Cell projection</keyword>
<evidence type="ECO:0000256" key="1">
    <source>
        <dbReference type="ARBA" id="ARBA00003041"/>
    </source>
</evidence>